<keyword evidence="2" id="KW-1185">Reference proteome</keyword>
<protein>
    <submittedName>
        <fullName evidence="1">Uncharacterized protein</fullName>
    </submittedName>
</protein>
<dbReference type="HOGENOM" id="CLU_1220534_0_0_1"/>
<name>F9XFN1_ZYMTI</name>
<dbReference type="KEGG" id="ztr:MYCGRDRAFT_94428"/>
<reference evidence="1 2" key="1">
    <citation type="journal article" date="2011" name="PLoS Genet.">
        <title>Finished genome of the fungal wheat pathogen Mycosphaerella graminicola reveals dispensome structure, chromosome plasticity, and stealth pathogenesis.</title>
        <authorList>
            <person name="Goodwin S.B."/>
            <person name="Ben M'barek S."/>
            <person name="Dhillon B."/>
            <person name="Wittenberg A.H.J."/>
            <person name="Crane C.F."/>
            <person name="Hane J.K."/>
            <person name="Foster A.J."/>
            <person name="Van der Lee T.A.J."/>
            <person name="Grimwood J."/>
            <person name="Aerts A."/>
            <person name="Antoniw J."/>
            <person name="Bailey A."/>
            <person name="Bluhm B."/>
            <person name="Bowler J."/>
            <person name="Bristow J."/>
            <person name="van der Burgt A."/>
            <person name="Canto-Canche B."/>
            <person name="Churchill A.C.L."/>
            <person name="Conde-Ferraez L."/>
            <person name="Cools H.J."/>
            <person name="Coutinho P.M."/>
            <person name="Csukai M."/>
            <person name="Dehal P."/>
            <person name="De Wit P."/>
            <person name="Donzelli B."/>
            <person name="van de Geest H.C."/>
            <person name="van Ham R.C.H.J."/>
            <person name="Hammond-Kosack K.E."/>
            <person name="Henrissat B."/>
            <person name="Kilian A."/>
            <person name="Kobayashi A.K."/>
            <person name="Koopmann E."/>
            <person name="Kourmpetis Y."/>
            <person name="Kuzniar A."/>
            <person name="Lindquist E."/>
            <person name="Lombard V."/>
            <person name="Maliepaard C."/>
            <person name="Martins N."/>
            <person name="Mehrabi R."/>
            <person name="Nap J.P.H."/>
            <person name="Ponomarenko A."/>
            <person name="Rudd J.J."/>
            <person name="Salamov A."/>
            <person name="Schmutz J."/>
            <person name="Schouten H.J."/>
            <person name="Shapiro H."/>
            <person name="Stergiopoulos I."/>
            <person name="Torriani S.F.F."/>
            <person name="Tu H."/>
            <person name="de Vries R.P."/>
            <person name="Waalwijk C."/>
            <person name="Ware S.B."/>
            <person name="Wiebenga A."/>
            <person name="Zwiers L.-H."/>
            <person name="Oliver R.P."/>
            <person name="Grigoriev I.V."/>
            <person name="Kema G.H.J."/>
        </authorList>
    </citation>
    <scope>NUCLEOTIDE SEQUENCE [LARGE SCALE GENOMIC DNA]</scope>
    <source>
        <strain evidence="2">CBS 115943 / IPO323</strain>
    </source>
</reference>
<dbReference type="GeneID" id="13397917"/>
<dbReference type="Proteomes" id="UP000008062">
    <property type="component" value="Chromosome 7"/>
</dbReference>
<dbReference type="InParanoid" id="F9XFN1"/>
<dbReference type="VEuPathDB" id="FungiDB:ZTRI_7.290"/>
<dbReference type="AlphaFoldDB" id="F9XFN1"/>
<dbReference type="EMBL" id="CM001202">
    <property type="protein sequence ID" value="EGP85655.1"/>
    <property type="molecule type" value="Genomic_DNA"/>
</dbReference>
<organism evidence="1 2">
    <name type="scientific">Zymoseptoria tritici (strain CBS 115943 / IPO323)</name>
    <name type="common">Speckled leaf blotch fungus</name>
    <name type="synonym">Septoria tritici</name>
    <dbReference type="NCBI Taxonomy" id="336722"/>
    <lineage>
        <taxon>Eukaryota</taxon>
        <taxon>Fungi</taxon>
        <taxon>Dikarya</taxon>
        <taxon>Ascomycota</taxon>
        <taxon>Pezizomycotina</taxon>
        <taxon>Dothideomycetes</taxon>
        <taxon>Dothideomycetidae</taxon>
        <taxon>Mycosphaerellales</taxon>
        <taxon>Mycosphaerellaceae</taxon>
        <taxon>Zymoseptoria</taxon>
    </lineage>
</organism>
<evidence type="ECO:0000313" key="2">
    <source>
        <dbReference type="Proteomes" id="UP000008062"/>
    </source>
</evidence>
<evidence type="ECO:0000313" key="1">
    <source>
        <dbReference type="EMBL" id="EGP85655.1"/>
    </source>
</evidence>
<proteinExistence type="predicted"/>
<sequence length="227" mass="25184">MPTSINPGKVIVTRSDRKTIEQWYGTSTQTAWRAVISRSASYQPTSDRVGYMIQFKSTIGECLRPVQPPFPSLDVTGNSIDHSNYVRPWQRSHLLLCKTSPGGTSRCQYPGLPGCNAVVSTVSQHLQLAASTSDVFTIGQHNLCLWQNEKLASGQGGKKAEARVLHSAYGFHTYSTGSSVHLPKTMVANYPIEKELDLRRIRNCLGHLCKTRICLPRAFTRPLHFGP</sequence>
<gene>
    <name evidence="1" type="ORF">MYCGRDRAFT_94428</name>
</gene>
<accession>F9XFN1</accession>
<dbReference type="RefSeq" id="XP_003850679.1">
    <property type="nucleotide sequence ID" value="XM_003850631.1"/>
</dbReference>